<keyword evidence="4" id="KW-1003">Cell membrane</keyword>
<accession>A0A7S6WP72</accession>
<keyword evidence="6 8" id="KW-1133">Transmembrane helix</keyword>
<feature type="transmembrane region" description="Helical" evidence="8">
    <location>
        <begin position="204"/>
        <end position="225"/>
    </location>
</feature>
<proteinExistence type="inferred from homology"/>
<feature type="transmembrane region" description="Helical" evidence="8">
    <location>
        <begin position="257"/>
        <end position="280"/>
    </location>
</feature>
<feature type="transmembrane region" description="Helical" evidence="8">
    <location>
        <begin position="128"/>
        <end position="148"/>
    </location>
</feature>
<dbReference type="InterPro" id="IPR037294">
    <property type="entry name" value="ABC_BtuC-like"/>
</dbReference>
<feature type="transmembrane region" description="Helical" evidence="8">
    <location>
        <begin position="101"/>
        <end position="121"/>
    </location>
</feature>
<evidence type="ECO:0000256" key="6">
    <source>
        <dbReference type="ARBA" id="ARBA00022989"/>
    </source>
</evidence>
<evidence type="ECO:0000256" key="4">
    <source>
        <dbReference type="ARBA" id="ARBA00022475"/>
    </source>
</evidence>
<dbReference type="RefSeq" id="WP_194076231.1">
    <property type="nucleotide sequence ID" value="NZ_CP061839.1"/>
</dbReference>
<protein>
    <submittedName>
        <fullName evidence="9">Iron ABC transporter permease</fullName>
    </submittedName>
</protein>
<evidence type="ECO:0000256" key="7">
    <source>
        <dbReference type="ARBA" id="ARBA00023136"/>
    </source>
</evidence>
<sequence length="343" mass="36661">MTKKTSFNFWLILSAVSVLIFCSVSFGTLFGSADLAFKDVFKVFQLKLFGKETDDLSLSSIYIVWNLRMPRVLLAFAAGGGLAICGAAMQSVTQNILADPYILGISSGASAAVSVALFLGVPLSILTYGLPVFAFAGACIALVFVYSLGMAGRTGSSARLVLAGIAVSVVLNAFTQLFMMLAPSDRIIRNLLSWMMGSLASARWNNILFPCVCAIAGSLVFLFSARAFNVISLGDETAISLGIHTGKLKKITTLTTAMITGVSVSACGIIGFVGFIIPHIVRLLIGCDHRKLFPLSFLTGGLFLIWMDILARTLLSPQEVPVGIFTALCGGPFFIWLLRKQIK</sequence>
<gene>
    <name evidence="9" type="ORF">IFE08_13480</name>
</gene>
<dbReference type="PANTHER" id="PTHR30472">
    <property type="entry name" value="FERRIC ENTEROBACTIN TRANSPORT SYSTEM PERMEASE PROTEIN"/>
    <property type="match status" value="1"/>
</dbReference>
<name>A0A7S6WP72_9SPIR</name>
<comment type="subcellular location">
    <subcellularLocation>
        <location evidence="1">Cell membrane</location>
        <topology evidence="1">Multi-pass membrane protein</topology>
    </subcellularLocation>
</comment>
<dbReference type="CDD" id="cd06550">
    <property type="entry name" value="TM_ABC_iron-siderophores_like"/>
    <property type="match status" value="1"/>
</dbReference>
<keyword evidence="7 8" id="KW-0472">Membrane</keyword>
<keyword evidence="5 8" id="KW-0812">Transmembrane</keyword>
<keyword evidence="3" id="KW-0813">Transport</keyword>
<dbReference type="GO" id="GO:0022857">
    <property type="term" value="F:transmembrane transporter activity"/>
    <property type="evidence" value="ECO:0007669"/>
    <property type="project" value="InterPro"/>
</dbReference>
<feature type="transmembrane region" description="Helical" evidence="8">
    <location>
        <begin position="72"/>
        <end position="89"/>
    </location>
</feature>
<organism evidence="9 10">
    <name type="scientific">Treponema pedis</name>
    <dbReference type="NCBI Taxonomy" id="409322"/>
    <lineage>
        <taxon>Bacteria</taxon>
        <taxon>Pseudomonadati</taxon>
        <taxon>Spirochaetota</taxon>
        <taxon>Spirochaetia</taxon>
        <taxon>Spirochaetales</taxon>
        <taxon>Treponemataceae</taxon>
        <taxon>Treponema</taxon>
    </lineage>
</organism>
<evidence type="ECO:0000313" key="10">
    <source>
        <dbReference type="Proteomes" id="UP000593915"/>
    </source>
</evidence>
<dbReference type="Pfam" id="PF01032">
    <property type="entry name" value="FecCD"/>
    <property type="match status" value="1"/>
</dbReference>
<dbReference type="EMBL" id="CP061839">
    <property type="protein sequence ID" value="QOW60775.1"/>
    <property type="molecule type" value="Genomic_DNA"/>
</dbReference>
<evidence type="ECO:0000313" key="9">
    <source>
        <dbReference type="EMBL" id="QOW60775.1"/>
    </source>
</evidence>
<reference evidence="9 10" key="1">
    <citation type="submission" date="2020-09" db="EMBL/GenBank/DDBJ databases">
        <title>Characterization of Treponema spp. from bovine digital dermatitis in Korea.</title>
        <authorList>
            <person name="Espiritu H.M."/>
            <person name="Cho Y.I."/>
            <person name="Mamuad L."/>
        </authorList>
    </citation>
    <scope>NUCLEOTIDE SEQUENCE [LARGE SCALE GENOMIC DNA]</scope>
    <source>
        <strain evidence="9 10">KS1</strain>
    </source>
</reference>
<dbReference type="PANTHER" id="PTHR30472:SF67">
    <property type="entry name" value="PERMEASE OF ABC TRANSPORTER-RELATED"/>
    <property type="match status" value="1"/>
</dbReference>
<evidence type="ECO:0000256" key="8">
    <source>
        <dbReference type="SAM" id="Phobius"/>
    </source>
</evidence>
<feature type="transmembrane region" description="Helical" evidence="8">
    <location>
        <begin position="160"/>
        <end position="183"/>
    </location>
</feature>
<evidence type="ECO:0000256" key="2">
    <source>
        <dbReference type="ARBA" id="ARBA00007935"/>
    </source>
</evidence>
<dbReference type="FunFam" id="1.10.3470.10:FF:000001">
    <property type="entry name" value="Vitamin B12 ABC transporter permease BtuC"/>
    <property type="match status" value="1"/>
</dbReference>
<dbReference type="InterPro" id="IPR000522">
    <property type="entry name" value="ABC_transptr_permease_BtuC"/>
</dbReference>
<feature type="transmembrane region" description="Helical" evidence="8">
    <location>
        <begin position="12"/>
        <end position="37"/>
    </location>
</feature>
<evidence type="ECO:0000256" key="3">
    <source>
        <dbReference type="ARBA" id="ARBA00022448"/>
    </source>
</evidence>
<dbReference type="Gene3D" id="1.10.3470.10">
    <property type="entry name" value="ABC transporter involved in vitamin B12 uptake, BtuC"/>
    <property type="match status" value="1"/>
</dbReference>
<comment type="similarity">
    <text evidence="2">Belongs to the binding-protein-dependent transport system permease family. FecCD subfamily.</text>
</comment>
<evidence type="ECO:0000256" key="1">
    <source>
        <dbReference type="ARBA" id="ARBA00004651"/>
    </source>
</evidence>
<dbReference type="SUPFAM" id="SSF81345">
    <property type="entry name" value="ABC transporter involved in vitamin B12 uptake, BtuC"/>
    <property type="match status" value="1"/>
</dbReference>
<evidence type="ECO:0000256" key="5">
    <source>
        <dbReference type="ARBA" id="ARBA00022692"/>
    </source>
</evidence>
<feature type="transmembrane region" description="Helical" evidence="8">
    <location>
        <begin position="292"/>
        <end position="314"/>
    </location>
</feature>
<feature type="transmembrane region" description="Helical" evidence="8">
    <location>
        <begin position="320"/>
        <end position="338"/>
    </location>
</feature>
<dbReference type="GO" id="GO:0005886">
    <property type="term" value="C:plasma membrane"/>
    <property type="evidence" value="ECO:0007669"/>
    <property type="project" value="UniProtKB-SubCell"/>
</dbReference>
<dbReference type="Proteomes" id="UP000593915">
    <property type="component" value="Chromosome"/>
</dbReference>
<dbReference type="GO" id="GO:0033214">
    <property type="term" value="P:siderophore-iron import into cell"/>
    <property type="evidence" value="ECO:0007669"/>
    <property type="project" value="TreeGrafter"/>
</dbReference>
<dbReference type="AlphaFoldDB" id="A0A7S6WP72"/>